<organism evidence="3 4">
    <name type="scientific">Septoria linicola</name>
    <dbReference type="NCBI Taxonomy" id="215465"/>
    <lineage>
        <taxon>Eukaryota</taxon>
        <taxon>Fungi</taxon>
        <taxon>Dikarya</taxon>
        <taxon>Ascomycota</taxon>
        <taxon>Pezizomycotina</taxon>
        <taxon>Dothideomycetes</taxon>
        <taxon>Dothideomycetidae</taxon>
        <taxon>Mycosphaerellales</taxon>
        <taxon>Mycosphaerellaceae</taxon>
        <taxon>Septoria</taxon>
    </lineage>
</organism>
<evidence type="ECO:0000256" key="1">
    <source>
        <dbReference type="SAM" id="MobiDB-lite"/>
    </source>
</evidence>
<keyword evidence="2" id="KW-0472">Membrane</keyword>
<reference evidence="3" key="1">
    <citation type="submission" date="2022-06" db="EMBL/GenBank/DDBJ databases">
        <title>Complete genome sequences of two strains of the flax pathogen Septoria linicola.</title>
        <authorList>
            <person name="Lapalu N."/>
            <person name="Simon A."/>
            <person name="Demenou B."/>
            <person name="Paumier D."/>
            <person name="Guillot M.-P."/>
            <person name="Gout L."/>
            <person name="Valade R."/>
        </authorList>
    </citation>
    <scope>NUCLEOTIDE SEQUENCE</scope>
    <source>
        <strain evidence="3">SE15195</strain>
    </source>
</reference>
<keyword evidence="2" id="KW-0812">Transmembrane</keyword>
<feature type="region of interest" description="Disordered" evidence="1">
    <location>
        <begin position="131"/>
        <end position="154"/>
    </location>
</feature>
<feature type="transmembrane region" description="Helical" evidence="2">
    <location>
        <begin position="41"/>
        <end position="62"/>
    </location>
</feature>
<keyword evidence="4" id="KW-1185">Reference proteome</keyword>
<proteinExistence type="predicted"/>
<evidence type="ECO:0000313" key="4">
    <source>
        <dbReference type="Proteomes" id="UP001056384"/>
    </source>
</evidence>
<sequence length="154" mass="16503">MASIMGGSGPLSVVAQALSFTLASNDDETADVSRVSTAGKAGIAIGVAVLATLVILIAAFLCTRRRRRRRILQLSISKPPLAEDSWEGKPELSGEGYSVLKSDGEMHEAAEGEIKELGGTVPVYELEAPNAVHEMEPQREAEPAHTSNRRFSWD</sequence>
<feature type="compositionally biased region" description="Polar residues" evidence="1">
    <location>
        <begin position="145"/>
        <end position="154"/>
    </location>
</feature>
<evidence type="ECO:0000256" key="2">
    <source>
        <dbReference type="SAM" id="Phobius"/>
    </source>
</evidence>
<gene>
    <name evidence="3" type="ORF">Slin15195_G018480</name>
</gene>
<protein>
    <submittedName>
        <fullName evidence="3">Uncharacterized protein</fullName>
    </submittedName>
</protein>
<dbReference type="Proteomes" id="UP001056384">
    <property type="component" value="Chromosome 1"/>
</dbReference>
<evidence type="ECO:0000313" key="3">
    <source>
        <dbReference type="EMBL" id="USW48529.1"/>
    </source>
</evidence>
<name>A0A9Q9AFK1_9PEZI</name>
<dbReference type="AlphaFoldDB" id="A0A9Q9AFK1"/>
<feature type="compositionally biased region" description="Basic and acidic residues" evidence="1">
    <location>
        <begin position="133"/>
        <end position="143"/>
    </location>
</feature>
<keyword evidence="2" id="KW-1133">Transmembrane helix</keyword>
<accession>A0A9Q9AFK1</accession>
<dbReference type="EMBL" id="CP099418">
    <property type="protein sequence ID" value="USW48529.1"/>
    <property type="molecule type" value="Genomic_DNA"/>
</dbReference>